<proteinExistence type="predicted"/>
<accession>A0A3G2T1B4</accession>
<sequence>MNVNLAEHQRSILAAMGIDLWIPQVDVQTRHYQNTLYRDVAQNEVEIATTVEFKDFNHSTTALTKNTENVIARRESAVQSEVSLLKVNAETQQTEEITSSEQIQKQTTISVEPALQIASFEIQAYQIEHCVIFVDATQLNDGQKTLWGNIQRAALGQYFELKWPFPMLQFQDGRGASMYIQGFIDGLRQERKIISLGQLTHLNQSEVIQLASLQEMIEQPILKRRLWQFMQK</sequence>
<evidence type="ECO:0000313" key="2">
    <source>
        <dbReference type="Proteomes" id="UP000279962"/>
    </source>
</evidence>
<organism evidence="1 2">
    <name type="scientific">Acinetobacter wuhouensis</name>
    <dbReference type="NCBI Taxonomy" id="1879050"/>
    <lineage>
        <taxon>Bacteria</taxon>
        <taxon>Pseudomonadati</taxon>
        <taxon>Pseudomonadota</taxon>
        <taxon>Gammaproteobacteria</taxon>
        <taxon>Moraxellales</taxon>
        <taxon>Moraxellaceae</taxon>
        <taxon>Acinetobacter</taxon>
    </lineage>
</organism>
<name>A0A3G2T1B4_9GAMM</name>
<evidence type="ECO:0000313" key="1">
    <source>
        <dbReference type="EMBL" id="AYO54009.1"/>
    </source>
</evidence>
<gene>
    <name evidence="1" type="ORF">CDG68_10350</name>
</gene>
<dbReference type="RefSeq" id="WP_087554077.1">
    <property type="nucleotide sequence ID" value="NZ_CP033133.1"/>
</dbReference>
<dbReference type="EMBL" id="CP033133">
    <property type="protein sequence ID" value="AYO54009.1"/>
    <property type="molecule type" value="Genomic_DNA"/>
</dbReference>
<dbReference type="Proteomes" id="UP000279962">
    <property type="component" value="Chromosome"/>
</dbReference>
<reference evidence="1 2" key="1">
    <citation type="submission" date="2018-10" db="EMBL/GenBank/DDBJ databases">
        <title>The complete genome of Acinetobacter wuhouensis strain WCHAW010062.</title>
        <authorList>
            <person name="Hu Y."/>
            <person name="Long H."/>
            <person name="Feng Y."/>
            <person name="Zong Z."/>
        </authorList>
    </citation>
    <scope>NUCLEOTIDE SEQUENCE [LARGE SCALE GENOMIC DNA]</scope>
    <source>
        <strain evidence="1 2">WCHAW010062</strain>
    </source>
</reference>
<protein>
    <submittedName>
        <fullName evidence="1">Uncharacterized protein</fullName>
    </submittedName>
</protein>
<dbReference type="AlphaFoldDB" id="A0A3G2T1B4"/>